<keyword evidence="2" id="KW-1185">Reference proteome</keyword>
<name>A0A6M5YST3_9BACT</name>
<dbReference type="EMBL" id="CP053452">
    <property type="protein sequence ID" value="QJW97127.1"/>
    <property type="molecule type" value="Genomic_DNA"/>
</dbReference>
<protein>
    <submittedName>
        <fullName evidence="1">Uncharacterized protein</fullName>
    </submittedName>
</protein>
<accession>A0A6M5YST3</accession>
<sequence>MRVDLFGLTMEAPSVTFYLWSPWRCTALEHKLFEALKTVPNATVEAAPDEIRLHVTETKSWRTAVQNLSRVLKGWQEEATDGGKDERRSWRWLLEADVDATGYDMTGEKASIWAYVRLSLDRGGPGEAEKGEDIDLNGFGVQVWGEKAE</sequence>
<evidence type="ECO:0000313" key="1">
    <source>
        <dbReference type="EMBL" id="QJW97127.1"/>
    </source>
</evidence>
<proteinExistence type="predicted"/>
<evidence type="ECO:0000313" key="2">
    <source>
        <dbReference type="Proteomes" id="UP000503447"/>
    </source>
</evidence>
<dbReference type="RefSeq" id="WP_171472567.1">
    <property type="nucleotide sequence ID" value="NZ_CP053452.2"/>
</dbReference>
<dbReference type="Proteomes" id="UP000503447">
    <property type="component" value="Chromosome"/>
</dbReference>
<dbReference type="KEGG" id="ftj:FTUN_4692"/>
<gene>
    <name evidence="1" type="ORF">FTUN_4692</name>
</gene>
<organism evidence="1 2">
    <name type="scientific">Frigoriglobus tundricola</name>
    <dbReference type="NCBI Taxonomy" id="2774151"/>
    <lineage>
        <taxon>Bacteria</taxon>
        <taxon>Pseudomonadati</taxon>
        <taxon>Planctomycetota</taxon>
        <taxon>Planctomycetia</taxon>
        <taxon>Gemmatales</taxon>
        <taxon>Gemmataceae</taxon>
        <taxon>Frigoriglobus</taxon>
    </lineage>
</organism>
<reference evidence="2" key="1">
    <citation type="submission" date="2020-05" db="EMBL/GenBank/DDBJ databases">
        <title>Frigoriglobus tundricola gen. nov., sp. nov., a psychrotolerant cellulolytic planctomycete of the family Gemmataceae with two divergent copies of 16S rRNA gene.</title>
        <authorList>
            <person name="Kulichevskaya I.S."/>
            <person name="Ivanova A.A."/>
            <person name="Naumoff D.G."/>
            <person name="Beletsky A.V."/>
            <person name="Rijpstra W.I.C."/>
            <person name="Sinninghe Damste J.S."/>
            <person name="Mardanov A.V."/>
            <person name="Ravin N.V."/>
            <person name="Dedysh S.N."/>
        </authorList>
    </citation>
    <scope>NUCLEOTIDE SEQUENCE [LARGE SCALE GENOMIC DNA]</scope>
    <source>
        <strain evidence="2">PL17</strain>
    </source>
</reference>
<dbReference type="AlphaFoldDB" id="A0A6M5YST3"/>